<dbReference type="InterPro" id="IPR002168">
    <property type="entry name" value="Lipase_GDXG_HIS_AS"/>
</dbReference>
<evidence type="ECO:0000259" key="3">
    <source>
        <dbReference type="Pfam" id="PF07859"/>
    </source>
</evidence>
<keyword evidence="5" id="KW-1185">Reference proteome</keyword>
<gene>
    <name evidence="4" type="ORF">K432DRAFT_306466</name>
</gene>
<dbReference type="Proteomes" id="UP000250266">
    <property type="component" value="Unassembled WGS sequence"/>
</dbReference>
<dbReference type="PANTHER" id="PTHR48081:SF8">
    <property type="entry name" value="ALPHA_BETA HYDROLASE FOLD-3 DOMAIN-CONTAINING PROTEIN-RELATED"/>
    <property type="match status" value="1"/>
</dbReference>
<comment type="similarity">
    <text evidence="1">Belongs to the 'GDXG' lipolytic enzyme family.</text>
</comment>
<dbReference type="AlphaFoldDB" id="A0A8E2JBF8"/>
<dbReference type="Gene3D" id="3.40.50.1820">
    <property type="entry name" value="alpha/beta hydrolase"/>
    <property type="match status" value="1"/>
</dbReference>
<dbReference type="InterPro" id="IPR013094">
    <property type="entry name" value="AB_hydrolase_3"/>
</dbReference>
<protein>
    <recommendedName>
        <fullName evidence="3">Alpha/beta hydrolase fold-3 domain-containing protein</fullName>
    </recommendedName>
</protein>
<dbReference type="OrthoDB" id="408631at2759"/>
<evidence type="ECO:0000313" key="4">
    <source>
        <dbReference type="EMBL" id="OCK76394.1"/>
    </source>
</evidence>
<dbReference type="PANTHER" id="PTHR48081">
    <property type="entry name" value="AB HYDROLASE SUPERFAMILY PROTEIN C4A8.06C"/>
    <property type="match status" value="1"/>
</dbReference>
<dbReference type="GO" id="GO:0016787">
    <property type="term" value="F:hydrolase activity"/>
    <property type="evidence" value="ECO:0007669"/>
    <property type="project" value="UniProtKB-KW"/>
</dbReference>
<proteinExistence type="inferred from homology"/>
<dbReference type="InterPro" id="IPR050300">
    <property type="entry name" value="GDXG_lipolytic_enzyme"/>
</dbReference>
<keyword evidence="2" id="KW-0378">Hydrolase</keyword>
<dbReference type="PROSITE" id="PS01173">
    <property type="entry name" value="LIPASE_GDXG_HIS"/>
    <property type="match status" value="1"/>
</dbReference>
<dbReference type="Pfam" id="PF07859">
    <property type="entry name" value="Abhydrolase_3"/>
    <property type="match status" value="1"/>
</dbReference>
<organism evidence="4 5">
    <name type="scientific">Lepidopterella palustris CBS 459.81</name>
    <dbReference type="NCBI Taxonomy" id="1314670"/>
    <lineage>
        <taxon>Eukaryota</taxon>
        <taxon>Fungi</taxon>
        <taxon>Dikarya</taxon>
        <taxon>Ascomycota</taxon>
        <taxon>Pezizomycotina</taxon>
        <taxon>Dothideomycetes</taxon>
        <taxon>Pleosporomycetidae</taxon>
        <taxon>Mytilinidiales</taxon>
        <taxon>Argynnaceae</taxon>
        <taxon>Lepidopterella</taxon>
    </lineage>
</organism>
<accession>A0A8E2JBF8</accession>
<evidence type="ECO:0000313" key="5">
    <source>
        <dbReference type="Proteomes" id="UP000250266"/>
    </source>
</evidence>
<feature type="domain" description="Alpha/beta hydrolase fold-3" evidence="3">
    <location>
        <begin position="67"/>
        <end position="269"/>
    </location>
</feature>
<evidence type="ECO:0000256" key="2">
    <source>
        <dbReference type="ARBA" id="ARBA00022801"/>
    </source>
</evidence>
<dbReference type="SUPFAM" id="SSF53474">
    <property type="entry name" value="alpha/beta-Hydrolases"/>
    <property type="match status" value="1"/>
</dbReference>
<dbReference type="InterPro" id="IPR029058">
    <property type="entry name" value="AB_hydrolase_fold"/>
</dbReference>
<evidence type="ECO:0000256" key="1">
    <source>
        <dbReference type="ARBA" id="ARBA00010515"/>
    </source>
</evidence>
<reference evidence="4 5" key="1">
    <citation type="journal article" date="2016" name="Nat. Commun.">
        <title>Ectomycorrhizal ecology is imprinted in the genome of the dominant symbiotic fungus Cenococcum geophilum.</title>
        <authorList>
            <consortium name="DOE Joint Genome Institute"/>
            <person name="Peter M."/>
            <person name="Kohler A."/>
            <person name="Ohm R.A."/>
            <person name="Kuo A."/>
            <person name="Krutzmann J."/>
            <person name="Morin E."/>
            <person name="Arend M."/>
            <person name="Barry K.W."/>
            <person name="Binder M."/>
            <person name="Choi C."/>
            <person name="Clum A."/>
            <person name="Copeland A."/>
            <person name="Grisel N."/>
            <person name="Haridas S."/>
            <person name="Kipfer T."/>
            <person name="LaButti K."/>
            <person name="Lindquist E."/>
            <person name="Lipzen A."/>
            <person name="Maire R."/>
            <person name="Meier B."/>
            <person name="Mihaltcheva S."/>
            <person name="Molinier V."/>
            <person name="Murat C."/>
            <person name="Poggeler S."/>
            <person name="Quandt C.A."/>
            <person name="Sperisen C."/>
            <person name="Tritt A."/>
            <person name="Tisserant E."/>
            <person name="Crous P.W."/>
            <person name="Henrissat B."/>
            <person name="Nehls U."/>
            <person name="Egli S."/>
            <person name="Spatafora J.W."/>
            <person name="Grigoriev I.V."/>
            <person name="Martin F.M."/>
        </authorList>
    </citation>
    <scope>NUCLEOTIDE SEQUENCE [LARGE SCALE GENOMIC DNA]</scope>
    <source>
        <strain evidence="4 5">CBS 459.81</strain>
    </source>
</reference>
<dbReference type="EMBL" id="KV745215">
    <property type="protein sequence ID" value="OCK76394.1"/>
    <property type="molecule type" value="Genomic_DNA"/>
</dbReference>
<sequence length="295" mass="31992">MTDLYVKLNTYLRADCLDTDLYRILMEELGSVGAEPTDVIYEEVKCPGTCRPAIWCKPLSTSPSRVILYFHGGAFIGGSPSSHRKMVAHLAKRVGAHALIIDYRRAPDHQFPKQIEDAVAAYKWLINDKGISSKAIAFAGDSAGGNLSVSTSLAARNLGLDLPAAIVAFSPWVDMRLSGESFKTNADRDVLVLLEAIQGVVDTYVGNASLDDPLLDLIHTDLKGLPPMYLTAGTAEVLQDDVVMLAENARSAGIEVQLELVEDMQHVWVCMAGNAPEADKTLSQAADFIRSKMAK</sequence>
<name>A0A8E2JBF8_9PEZI</name>